<evidence type="ECO:0000313" key="1">
    <source>
        <dbReference type="EMBL" id="KAJ9075414.1"/>
    </source>
</evidence>
<organism evidence="1 2">
    <name type="scientific">Entomophthora muscae</name>
    <dbReference type="NCBI Taxonomy" id="34485"/>
    <lineage>
        <taxon>Eukaryota</taxon>
        <taxon>Fungi</taxon>
        <taxon>Fungi incertae sedis</taxon>
        <taxon>Zoopagomycota</taxon>
        <taxon>Entomophthoromycotina</taxon>
        <taxon>Entomophthoromycetes</taxon>
        <taxon>Entomophthorales</taxon>
        <taxon>Entomophthoraceae</taxon>
        <taxon>Entomophthora</taxon>
    </lineage>
</organism>
<name>A0ACC2TL20_9FUNG</name>
<proteinExistence type="predicted"/>
<comment type="caution">
    <text evidence="1">The sequence shown here is derived from an EMBL/GenBank/DDBJ whole genome shotgun (WGS) entry which is preliminary data.</text>
</comment>
<gene>
    <name evidence="1" type="primary">RIM20_5</name>
    <name evidence="1" type="ORF">DSO57_1036370</name>
</gene>
<keyword evidence="2" id="KW-1185">Reference proteome</keyword>
<reference evidence="1" key="1">
    <citation type="submission" date="2022-04" db="EMBL/GenBank/DDBJ databases">
        <title>Genome of the entomopathogenic fungus Entomophthora muscae.</title>
        <authorList>
            <person name="Elya C."/>
            <person name="Lovett B.R."/>
            <person name="Lee E."/>
            <person name="Macias A.M."/>
            <person name="Hajek A.E."/>
            <person name="De Bivort B.L."/>
            <person name="Kasson M.T."/>
            <person name="De Fine Licht H.H."/>
            <person name="Stajich J.E."/>
        </authorList>
    </citation>
    <scope>NUCLEOTIDE SEQUENCE</scope>
    <source>
        <strain evidence="1">Berkeley</strain>
    </source>
</reference>
<dbReference type="Proteomes" id="UP001165960">
    <property type="component" value="Unassembled WGS sequence"/>
</dbReference>
<sequence>MPNLICIPYKLTSEASFWAPLSDVFPEFSQEQRIVFENDLRELESLRNSCSLIFEGLTKPSTESLSVLINYFHKISYLANRLPKNQIVFSWKPAFKTDESQVSCSDFNFELSNILFNIGAMLSKLGNEENRNTGEGIVNSCKFFQEAAGVFERLKDNLYKTCVYPLETLSVDLEFNFLEFVCALLLAQAQECCWQKAVVNKMSPKAISQLAGHVSLLYQKSYESACHHSVTEIIPQSVKGQLVAKRSHFSAASLFRKAQEFSDSENLGLKIAYLQKAQKETEEIFRLVDSLDNTFVLKDAEGMLQAIQDQLNRASMLNNWVYFHSIPKHVDSPPTHSMVAAKFPANLSNPEESKPPTCFTYLIPYKLYLAPILYESRKILLVENSFIKPLQGIVEKYHLASSRPLIDMSIPMDAMPQIPQPLCDKLAKINQAGGWEELTKTLSALQAKKDEAKEALLSNLESASSILDQVKALEHRSAEAEALRPKIQLFRARFSQASSTDEVTVSGVHSKLDDFQLIFSTRDDLLQFISSQLNTSLSNGSSQDSDSLEALMNEYKSLVLDVASKVDSIKLMSSGDKLDLSMPQYSNIIPELDDDALENVIEDELEKYIRFKGYVEEKTRSHSLLEASIKAFADAARGKLASAAFSQVFQLLDERCEEFNSFSSALKEGIQFYQTLKDRSDIFCENCHKLQQTP</sequence>
<evidence type="ECO:0000313" key="2">
    <source>
        <dbReference type="Proteomes" id="UP001165960"/>
    </source>
</evidence>
<protein>
    <submittedName>
        <fullName evidence="1">PH-response regulator protein palA/rim20</fullName>
    </submittedName>
</protein>
<dbReference type="EMBL" id="QTSX02002477">
    <property type="protein sequence ID" value="KAJ9075414.1"/>
    <property type="molecule type" value="Genomic_DNA"/>
</dbReference>
<accession>A0ACC2TL20</accession>